<evidence type="ECO:0000256" key="1">
    <source>
        <dbReference type="SAM" id="MobiDB-lite"/>
    </source>
</evidence>
<comment type="caution">
    <text evidence="2">The sequence shown here is derived from an EMBL/GenBank/DDBJ whole genome shotgun (WGS) entry which is preliminary data.</text>
</comment>
<evidence type="ECO:0000313" key="3">
    <source>
        <dbReference type="Proteomes" id="UP000052979"/>
    </source>
</evidence>
<keyword evidence="3" id="KW-1185">Reference proteome</keyword>
<accession>A0A0U1PV61</accession>
<protein>
    <submittedName>
        <fullName evidence="2">Uncharacterized protein</fullName>
    </submittedName>
</protein>
<reference evidence="2 3" key="1">
    <citation type="submission" date="2015-04" db="EMBL/GenBank/DDBJ databases">
        <title>Draft genome sequence of Rathayibacter toxicus strain FH-142 (AKA 70134 or CS 32), a Western Australian isolate.</title>
        <authorList>
            <consortium name="Consortium for Microbial Forensics and Genomics (microFORGE)"/>
            <person name="Knight B.M."/>
            <person name="Roberts D.P."/>
            <person name="Lin D."/>
            <person name="Hari K."/>
            <person name="Fletcher J."/>
            <person name="Melcher U."/>
            <person name="Blagden T."/>
            <person name="Luster D.G."/>
            <person name="Sechler A.J."/>
            <person name="Schneider W.L."/>
            <person name="Winegar R.A."/>
        </authorList>
    </citation>
    <scope>NUCLEOTIDE SEQUENCE [LARGE SCALE GENOMIC DNA]</scope>
    <source>
        <strain evidence="2 3">FH142</strain>
    </source>
</reference>
<proteinExistence type="predicted"/>
<dbReference type="EMBL" id="LBFI01000015">
    <property type="protein sequence ID" value="KKM46668.1"/>
    <property type="molecule type" value="Genomic_DNA"/>
</dbReference>
<feature type="compositionally biased region" description="Polar residues" evidence="1">
    <location>
        <begin position="64"/>
        <end position="73"/>
    </location>
</feature>
<gene>
    <name evidence="2" type="ORF">VT73_02355</name>
</gene>
<dbReference type="PATRIC" id="fig|145458.8.peg.476"/>
<sequence>MGVSVGVDRFMSEARAVTNFTGNAVATMLGGTWTGQIDTAEMRNVLAGRLPFDENTLGSDEHTSSALGTSITEGIASIGSTERTVVGRQ</sequence>
<feature type="region of interest" description="Disordered" evidence="1">
    <location>
        <begin position="54"/>
        <end position="73"/>
    </location>
</feature>
<name>A0A0U1PV61_9MICO</name>
<organism evidence="2 3">
    <name type="scientific">Rathayibacter toxicus</name>
    <dbReference type="NCBI Taxonomy" id="145458"/>
    <lineage>
        <taxon>Bacteria</taxon>
        <taxon>Bacillati</taxon>
        <taxon>Actinomycetota</taxon>
        <taxon>Actinomycetes</taxon>
        <taxon>Micrococcales</taxon>
        <taxon>Microbacteriaceae</taxon>
        <taxon>Rathayibacter</taxon>
    </lineage>
</organism>
<evidence type="ECO:0000313" key="2">
    <source>
        <dbReference type="EMBL" id="KKM46668.1"/>
    </source>
</evidence>
<dbReference type="Proteomes" id="UP000052979">
    <property type="component" value="Unassembled WGS sequence"/>
</dbReference>
<dbReference type="AlphaFoldDB" id="A0A0U1PV61"/>